<evidence type="ECO:0000313" key="2">
    <source>
        <dbReference type="EMBL" id="KEO74838.1"/>
    </source>
</evidence>
<sequence length="460" mass="53883">MLLFLIIQSTSVFSQEETTDTVIFKTIRYEEDYSFLRNKPAQRQKYPFAYKFIPVNRKETAYLTLGGEVRWQFEHWTNPDWGMQDLANDNYLFQRYQIHADLHFNKRFRIFTQFISGLVWGKQSEPRVPDQDQLRLHQLFAEYELQISNDTKIILRPGRQELSYGNSRYVSVREGPNVRLSFDALKIITFHKFSQYDIFLSRPVTTDPGFLDSRSDPDEFFWGFYTQHEAPFFYKGNVDLYYFGFEQSDATFDQGTAYELRHSIGTRFYKSISKFSYDLELQYQFGRFGEGKIKAYTMAGEAKYNLDHLKFQPEINLRLGIISGNRNPNDPNLQTFNPFYPQGAIFEQIAQIGPTNVIDLQPEVLINLPSNVTVNLAVGMFWRHSLNDGVYQVPYNLLVPSGYSQSRYIGDQYTTEVHWQLSSPLSMHLFATYFNTANYLQESGAGHDILFIAPRVTYMF</sequence>
<evidence type="ECO:0000313" key="3">
    <source>
        <dbReference type="Proteomes" id="UP000027821"/>
    </source>
</evidence>
<dbReference type="RefSeq" id="WP_164674962.1">
    <property type="nucleotide sequence ID" value="NZ_JMIH01000014.1"/>
</dbReference>
<proteinExistence type="predicted"/>
<feature type="domain" description="Alginate export" evidence="1">
    <location>
        <begin position="62"/>
        <end position="442"/>
    </location>
</feature>
<evidence type="ECO:0000259" key="1">
    <source>
        <dbReference type="Pfam" id="PF13372"/>
    </source>
</evidence>
<dbReference type="Proteomes" id="UP000027821">
    <property type="component" value="Unassembled WGS sequence"/>
</dbReference>
<gene>
    <name evidence="2" type="ORF">EL17_03940</name>
</gene>
<name>A0A074L4Q0_9BACT</name>
<dbReference type="Pfam" id="PF13372">
    <property type="entry name" value="Alginate_exp"/>
    <property type="match status" value="1"/>
</dbReference>
<keyword evidence="3" id="KW-1185">Reference proteome</keyword>
<dbReference type="AlphaFoldDB" id="A0A074L4Q0"/>
<dbReference type="InterPro" id="IPR025388">
    <property type="entry name" value="Alginate_export_dom"/>
</dbReference>
<organism evidence="2 3">
    <name type="scientific">Anditalea andensis</name>
    <dbReference type="NCBI Taxonomy" id="1048983"/>
    <lineage>
        <taxon>Bacteria</taxon>
        <taxon>Pseudomonadati</taxon>
        <taxon>Bacteroidota</taxon>
        <taxon>Cytophagia</taxon>
        <taxon>Cytophagales</taxon>
        <taxon>Cytophagaceae</taxon>
        <taxon>Anditalea</taxon>
    </lineage>
</organism>
<comment type="caution">
    <text evidence="2">The sequence shown here is derived from an EMBL/GenBank/DDBJ whole genome shotgun (WGS) entry which is preliminary data.</text>
</comment>
<accession>A0A074L4Q0</accession>
<protein>
    <recommendedName>
        <fullName evidence="1">Alginate export domain-containing protein</fullName>
    </recommendedName>
</protein>
<dbReference type="eggNOG" id="COG3637">
    <property type="taxonomic scope" value="Bacteria"/>
</dbReference>
<dbReference type="EMBL" id="JMIH01000014">
    <property type="protein sequence ID" value="KEO74838.1"/>
    <property type="molecule type" value="Genomic_DNA"/>
</dbReference>
<dbReference type="STRING" id="1048983.EL17_03940"/>
<reference evidence="2 3" key="1">
    <citation type="submission" date="2014-04" db="EMBL/GenBank/DDBJ databases">
        <title>Characterization and application of a salt tolerant electro-active bacterium.</title>
        <authorList>
            <person name="Yang L."/>
            <person name="Wei S."/>
            <person name="Tay Q.X.M."/>
        </authorList>
    </citation>
    <scope>NUCLEOTIDE SEQUENCE [LARGE SCALE GENOMIC DNA]</scope>
    <source>
        <strain evidence="2 3">LY1</strain>
    </source>
</reference>